<proteinExistence type="predicted"/>
<feature type="chain" id="PRO_5011519735" evidence="1">
    <location>
        <begin position="22"/>
        <end position="611"/>
    </location>
</feature>
<name>A0A1H7SJM4_9GAMM</name>
<feature type="signal peptide" evidence="1">
    <location>
        <begin position="1"/>
        <end position="21"/>
    </location>
</feature>
<dbReference type="InterPro" id="IPR012338">
    <property type="entry name" value="Beta-lactam/transpept-like"/>
</dbReference>
<evidence type="ECO:0000313" key="2">
    <source>
        <dbReference type="EMBL" id="SEL72316.1"/>
    </source>
</evidence>
<dbReference type="SUPFAM" id="SSF56601">
    <property type="entry name" value="beta-lactamase/transpeptidase-like"/>
    <property type="match status" value="1"/>
</dbReference>
<accession>A0A1H7SJM4</accession>
<organism evidence="2 3">
    <name type="scientific">Colwellia chukchiensis</name>
    <dbReference type="NCBI Taxonomy" id="641665"/>
    <lineage>
        <taxon>Bacteria</taxon>
        <taxon>Pseudomonadati</taxon>
        <taxon>Pseudomonadota</taxon>
        <taxon>Gammaproteobacteria</taxon>
        <taxon>Alteromonadales</taxon>
        <taxon>Colwelliaceae</taxon>
        <taxon>Colwellia</taxon>
    </lineage>
</organism>
<dbReference type="AlphaFoldDB" id="A0A1H7SJM4"/>
<gene>
    <name evidence="2" type="ORF">SAMN05216262_11916</name>
</gene>
<dbReference type="OrthoDB" id="9814204at2"/>
<protein>
    <submittedName>
        <fullName evidence="2">CubicO group peptidase, beta-lactamase class C family</fullName>
    </submittedName>
</protein>
<dbReference type="Gene3D" id="3.40.710.10">
    <property type="entry name" value="DD-peptidase/beta-lactamase superfamily"/>
    <property type="match status" value="1"/>
</dbReference>
<dbReference type="EMBL" id="FOBI01000019">
    <property type="protein sequence ID" value="SEL72316.1"/>
    <property type="molecule type" value="Genomic_DNA"/>
</dbReference>
<keyword evidence="3" id="KW-1185">Reference proteome</keyword>
<keyword evidence="1" id="KW-0732">Signal</keyword>
<reference evidence="3" key="1">
    <citation type="submission" date="2016-10" db="EMBL/GenBank/DDBJ databases">
        <authorList>
            <person name="Varghese N."/>
            <person name="Submissions S."/>
        </authorList>
    </citation>
    <scope>NUCLEOTIDE SEQUENCE [LARGE SCALE GENOMIC DNA]</scope>
    <source>
        <strain evidence="3">CGMCC 1.9127</strain>
    </source>
</reference>
<sequence length="611" mass="68848">MNKIFYLLTILLLFAAHTTQAQAPLAQLNNSCNASNQSHCSEMSNLGCNYDCLTGSGDTARVALTYDYAMGSGPAQLMDYRHYGLAKNATNASNSFQGKLTLTTIANQSNIVEVGQNNNLPNYPQASYLPKFDFEFIQHGSHLIPVTRGLISTGHPNWEYILEPGRIWQESSDQGYSRASLPFALQERNANCTFNGVMSFLFKENGAISQVSYQIAAETCLYLKLNMWGRLDADYKPYAIKHASEIKKNYEHEIARRMPTKAISQLAVEHPQADVITANIGSNQQQQYQTLYGVAYNGIHYVGGCNTRYGLYPFCAVMAVPSYSTSKTTFGAYGLMRLEQLFSGSQKKLLVADWVAQCAKRRWRDVTLESLLNMATGNYHSSKFHHDESSLAKLTKFFLKDQHADLITYACSFPRKAKPGTTFVYHTSDTYILGTALNNYYQSKTSTKHDFWRDELVKNLWQPLGLSPTMYRTKRSYDNIAQPFTGYGLTYHSDDVVKLAELLNKDRGRINNVQVLDLDLVQQSLDISHHGLPAGRPVDKYHLGLWYYNIDADQSFDYGCASAKWVPYMSGYGGISIVLLPNNMIYYHFSDNNSFTWGKSAKELHKISPLC</sequence>
<dbReference type="RefSeq" id="WP_085285762.1">
    <property type="nucleotide sequence ID" value="NZ_FOBI01000019.1"/>
</dbReference>
<dbReference type="STRING" id="641665.GCA_002104455_01450"/>
<evidence type="ECO:0000256" key="1">
    <source>
        <dbReference type="SAM" id="SignalP"/>
    </source>
</evidence>
<evidence type="ECO:0000313" key="3">
    <source>
        <dbReference type="Proteomes" id="UP000199297"/>
    </source>
</evidence>
<dbReference type="Proteomes" id="UP000199297">
    <property type="component" value="Unassembled WGS sequence"/>
</dbReference>